<evidence type="ECO:0000256" key="1">
    <source>
        <dbReference type="SAM" id="MobiDB-lite"/>
    </source>
</evidence>
<evidence type="ECO:0000313" key="4">
    <source>
        <dbReference type="Proteomes" id="UP000198723"/>
    </source>
</evidence>
<name>A0A1C3Y1Y7_9HYPH</name>
<sequence>MSEVRKGGPGPSGMSHDNSGPPRRMMIFVITIFLIACLVALAFTWMRHPGEPDGKTPPATTEQRP</sequence>
<feature type="region of interest" description="Disordered" evidence="1">
    <location>
        <begin position="1"/>
        <end position="21"/>
    </location>
</feature>
<proteinExistence type="predicted"/>
<feature type="transmembrane region" description="Helical" evidence="2">
    <location>
        <begin position="25"/>
        <end position="45"/>
    </location>
</feature>
<reference evidence="3 4" key="1">
    <citation type="submission" date="2016-08" db="EMBL/GenBank/DDBJ databases">
        <authorList>
            <person name="Seilhamer J.J."/>
        </authorList>
    </citation>
    <scope>NUCLEOTIDE SEQUENCE [LARGE SCALE GENOMIC DNA]</scope>
    <source>
        <strain evidence="3 4">HBR26</strain>
    </source>
</reference>
<dbReference type="EMBL" id="FMAJ01000004">
    <property type="protein sequence ID" value="SCB58484.1"/>
    <property type="molecule type" value="Genomic_DNA"/>
</dbReference>
<organism evidence="3 4">
    <name type="scientific">Rhizobium aethiopicum</name>
    <dbReference type="NCBI Taxonomy" id="1138170"/>
    <lineage>
        <taxon>Bacteria</taxon>
        <taxon>Pseudomonadati</taxon>
        <taxon>Pseudomonadota</taxon>
        <taxon>Alphaproteobacteria</taxon>
        <taxon>Hyphomicrobiales</taxon>
        <taxon>Rhizobiaceae</taxon>
        <taxon>Rhizobium/Agrobacterium group</taxon>
        <taxon>Rhizobium</taxon>
    </lineage>
</organism>
<evidence type="ECO:0000313" key="3">
    <source>
        <dbReference type="EMBL" id="SCB58484.1"/>
    </source>
</evidence>
<dbReference type="AlphaFoldDB" id="A0A1C3Y1Y7"/>
<dbReference type="Proteomes" id="UP000198723">
    <property type="component" value="Unassembled WGS sequence"/>
</dbReference>
<evidence type="ECO:0000256" key="2">
    <source>
        <dbReference type="SAM" id="Phobius"/>
    </source>
</evidence>
<gene>
    <name evidence="3" type="ORF">GA0061105_104413</name>
</gene>
<keyword evidence="2" id="KW-0472">Membrane</keyword>
<accession>A0A1C3Y1Y7</accession>
<dbReference type="STRING" id="1138170.GA0061105_104413"/>
<protein>
    <submittedName>
        <fullName evidence="3">Uncharacterized protein</fullName>
    </submittedName>
</protein>
<keyword evidence="2" id="KW-1133">Transmembrane helix</keyword>
<keyword evidence="2" id="KW-0812">Transmembrane</keyword>